<gene>
    <name evidence="2" type="ORF">Tci_043145</name>
</gene>
<organism evidence="2">
    <name type="scientific">Tanacetum cinerariifolium</name>
    <name type="common">Dalmatian daisy</name>
    <name type="synonym">Chrysanthemum cinerariifolium</name>
    <dbReference type="NCBI Taxonomy" id="118510"/>
    <lineage>
        <taxon>Eukaryota</taxon>
        <taxon>Viridiplantae</taxon>
        <taxon>Streptophyta</taxon>
        <taxon>Embryophyta</taxon>
        <taxon>Tracheophyta</taxon>
        <taxon>Spermatophyta</taxon>
        <taxon>Magnoliopsida</taxon>
        <taxon>eudicotyledons</taxon>
        <taxon>Gunneridae</taxon>
        <taxon>Pentapetalae</taxon>
        <taxon>asterids</taxon>
        <taxon>campanulids</taxon>
        <taxon>Asterales</taxon>
        <taxon>Asteraceae</taxon>
        <taxon>Asteroideae</taxon>
        <taxon>Anthemideae</taxon>
        <taxon>Anthemidinae</taxon>
        <taxon>Tanacetum</taxon>
    </lineage>
</organism>
<feature type="region of interest" description="Disordered" evidence="1">
    <location>
        <begin position="1"/>
        <end position="41"/>
    </location>
</feature>
<reference evidence="2" key="1">
    <citation type="journal article" date="2019" name="Sci. Rep.">
        <title>Draft genome of Tanacetum cinerariifolium, the natural source of mosquito coil.</title>
        <authorList>
            <person name="Yamashiro T."/>
            <person name="Shiraishi A."/>
            <person name="Satake H."/>
            <person name="Nakayama K."/>
        </authorList>
    </citation>
    <scope>NUCLEOTIDE SEQUENCE</scope>
</reference>
<evidence type="ECO:0000313" key="2">
    <source>
        <dbReference type="EMBL" id="GEU71167.1"/>
    </source>
</evidence>
<feature type="compositionally biased region" description="Basic residues" evidence="1">
    <location>
        <begin position="464"/>
        <end position="476"/>
    </location>
</feature>
<feature type="region of interest" description="Disordered" evidence="1">
    <location>
        <begin position="451"/>
        <end position="478"/>
    </location>
</feature>
<name>A0A6L2MD33_TANCI</name>
<proteinExistence type="predicted"/>
<feature type="compositionally biased region" description="Polar residues" evidence="1">
    <location>
        <begin position="1"/>
        <end position="26"/>
    </location>
</feature>
<accession>A0A6L2MD33</accession>
<sequence length="511" mass="57522">MQTRSSLKLTRDQTSNPASSTNTTLKGRTHRSSKQKVENSNFEEHLPSVTTMADNRTMAEMALENQLLSVSLFICLRKHDYVERIPSVKGCKRRESNFGAAAGERTRVTRVTGGNTYHYTTKISRDQTSNSTSSTNTTPKGHTRRSSKQKVEISNFEEHLPPVATMADNRTMDEMLRAPTEGCAKAIVVPPILAEQFELKHSLINMMTSEQFFGLETVNPHDHIRAARRWLEKEPSHQDSLNAAAGGNLLEKSPQDALTIIENKSKVRNSQSKPIASPVNACDINSSSEIAKLSHAVNQQTSDVTTAMMTMLKQLQATPPPASVKAVEEICVTYGDSSLQDSIDQTDLANLDDYFVDPTPEMFTDEHTLDYSFPPIFDVYDDDFLEVESDADNEKKLTISKASLVFEDFDPPFYEPLVFKDVPNLKMLLLFSSENKKKVFKPGIYTSGKVKEKQENDKIGTKPNKNRKRGKARQCRRPITVEKAEKRRKYKFKGQNMQILQSVFIQVKDKG</sequence>
<dbReference type="AlphaFoldDB" id="A0A6L2MD33"/>
<dbReference type="EMBL" id="BKCJ010006256">
    <property type="protein sequence ID" value="GEU71167.1"/>
    <property type="molecule type" value="Genomic_DNA"/>
</dbReference>
<protein>
    <recommendedName>
        <fullName evidence="3">Reverse transcriptase domain-containing protein</fullName>
    </recommendedName>
</protein>
<comment type="caution">
    <text evidence="2">The sequence shown here is derived from an EMBL/GenBank/DDBJ whole genome shotgun (WGS) entry which is preliminary data.</text>
</comment>
<evidence type="ECO:0008006" key="3">
    <source>
        <dbReference type="Google" id="ProtNLM"/>
    </source>
</evidence>
<feature type="region of interest" description="Disordered" evidence="1">
    <location>
        <begin position="119"/>
        <end position="166"/>
    </location>
</feature>
<evidence type="ECO:0000256" key="1">
    <source>
        <dbReference type="SAM" id="MobiDB-lite"/>
    </source>
</evidence>
<feature type="compositionally biased region" description="Low complexity" evidence="1">
    <location>
        <begin position="128"/>
        <end position="138"/>
    </location>
</feature>
<feature type="compositionally biased region" description="Basic and acidic residues" evidence="1">
    <location>
        <begin position="451"/>
        <end position="460"/>
    </location>
</feature>